<keyword evidence="3" id="KW-1185">Reference proteome</keyword>
<protein>
    <submittedName>
        <fullName evidence="2">Uncharacterized protein</fullName>
    </submittedName>
</protein>
<comment type="caution">
    <text evidence="2">The sequence shown here is derived from an EMBL/GenBank/DDBJ whole genome shotgun (WGS) entry which is preliminary data.</text>
</comment>
<dbReference type="EMBL" id="JABWUV010000003">
    <property type="protein sequence ID" value="KAF6369480.1"/>
    <property type="molecule type" value="Genomic_DNA"/>
</dbReference>
<reference evidence="2 3" key="1">
    <citation type="journal article" date="2020" name="Nature">
        <title>Six reference-quality genomes reveal evolution of bat adaptations.</title>
        <authorList>
            <person name="Jebb D."/>
            <person name="Huang Z."/>
            <person name="Pippel M."/>
            <person name="Hughes G.M."/>
            <person name="Lavrichenko K."/>
            <person name="Devanna P."/>
            <person name="Winkler S."/>
            <person name="Jermiin L.S."/>
            <person name="Skirmuntt E.C."/>
            <person name="Katzourakis A."/>
            <person name="Burkitt-Gray L."/>
            <person name="Ray D.A."/>
            <person name="Sullivan K.A.M."/>
            <person name="Roscito J.G."/>
            <person name="Kirilenko B.M."/>
            <person name="Davalos L.M."/>
            <person name="Corthals A.P."/>
            <person name="Power M.L."/>
            <person name="Jones G."/>
            <person name="Ransome R.D."/>
            <person name="Dechmann D.K.N."/>
            <person name="Locatelli A.G."/>
            <person name="Puechmaille S.J."/>
            <person name="Fedrigo O."/>
            <person name="Jarvis E.D."/>
            <person name="Hiller M."/>
            <person name="Vernes S.C."/>
            <person name="Myers E.W."/>
            <person name="Teeling E.C."/>
        </authorList>
    </citation>
    <scope>NUCLEOTIDE SEQUENCE [LARGE SCALE GENOMIC DNA]</scope>
    <source>
        <strain evidence="2">MMyoMyo1</strain>
        <tissue evidence="2">Flight muscle</tissue>
    </source>
</reference>
<sequence>MQTGARSDCAGSAWTQGLRGPLTASLQSRQMRAGTLPPVTKPHTCGRPGLLCHLPGPPQCPRLASDLPQPRTWPSLPHPRDSLTSPLHPPPSAQPPSPGCNSHKVNPGSLFLKAQFSGLKCVPKVCTNHHCIFANWFHLAEQKLYLRETLSPLPRRSPCGPAPVAQHLPSVCEFLACGAAEKWGHRECPPGTGWVAEHNVLKVPGWCLCGSLLPGSAASQSTVCTDGAQDTLPQRPPVAFGYLKLKDLRKGRAGRTHCQVPGGVMGPDVRGAALCRPEATLVSRRRATERLPSGQVLSCSPRSPH</sequence>
<accession>A0A7J7Z707</accession>
<evidence type="ECO:0000256" key="1">
    <source>
        <dbReference type="SAM" id="MobiDB-lite"/>
    </source>
</evidence>
<dbReference type="AlphaFoldDB" id="A0A7J7Z707"/>
<gene>
    <name evidence="2" type="ORF">mMyoMyo1_010802</name>
</gene>
<name>A0A7J7Z707_MYOMY</name>
<evidence type="ECO:0000313" key="3">
    <source>
        <dbReference type="Proteomes" id="UP000527355"/>
    </source>
</evidence>
<dbReference type="Proteomes" id="UP000527355">
    <property type="component" value="Unassembled WGS sequence"/>
</dbReference>
<evidence type="ECO:0000313" key="2">
    <source>
        <dbReference type="EMBL" id="KAF6369480.1"/>
    </source>
</evidence>
<feature type="region of interest" description="Disordered" evidence="1">
    <location>
        <begin position="63"/>
        <end position="101"/>
    </location>
</feature>
<organism evidence="2 3">
    <name type="scientific">Myotis myotis</name>
    <name type="common">Greater mouse-eared bat</name>
    <name type="synonym">Vespertilio myotis</name>
    <dbReference type="NCBI Taxonomy" id="51298"/>
    <lineage>
        <taxon>Eukaryota</taxon>
        <taxon>Metazoa</taxon>
        <taxon>Chordata</taxon>
        <taxon>Craniata</taxon>
        <taxon>Vertebrata</taxon>
        <taxon>Euteleostomi</taxon>
        <taxon>Mammalia</taxon>
        <taxon>Eutheria</taxon>
        <taxon>Laurasiatheria</taxon>
        <taxon>Chiroptera</taxon>
        <taxon>Yangochiroptera</taxon>
        <taxon>Vespertilionidae</taxon>
        <taxon>Myotis</taxon>
    </lineage>
</organism>
<feature type="compositionally biased region" description="Pro residues" evidence="1">
    <location>
        <begin position="87"/>
        <end position="98"/>
    </location>
</feature>
<proteinExistence type="predicted"/>